<protein>
    <submittedName>
        <fullName evidence="1">Unannotated protein</fullName>
    </submittedName>
</protein>
<sequence length="285" mass="30340">MSLTGGFDLSKLKQAASQPEAPALTVANLVAQVTETSLPGVVEISKTVAVLLEFYHGTADSALEASVRNRTGKVFLGRVDATSEPRVAAAFGTKVSPSLFAVIAGKPVPVFEGKLETAQIETVLDQLITAAAAQGVAGRLVEGDAPDAIPTLPKPLQEAMELVDAGEVDKALELLTKLKLETPKDVATSALLAQVTLMKRTMELPHEQILESQPANFDEAITLADVLAAIGDFQSAFELLLALYVQVQADQKEILKTRLLEYFEIAGSSNEQVKVARSKLSTLLY</sequence>
<proteinExistence type="predicted"/>
<accession>A0A6J6GZH6</accession>
<evidence type="ECO:0000313" key="1">
    <source>
        <dbReference type="EMBL" id="CAB4606777.1"/>
    </source>
</evidence>
<dbReference type="AlphaFoldDB" id="A0A6J6GZH6"/>
<organism evidence="1">
    <name type="scientific">freshwater metagenome</name>
    <dbReference type="NCBI Taxonomy" id="449393"/>
    <lineage>
        <taxon>unclassified sequences</taxon>
        <taxon>metagenomes</taxon>
        <taxon>ecological metagenomes</taxon>
    </lineage>
</organism>
<name>A0A6J6GZH6_9ZZZZ</name>
<dbReference type="Gene3D" id="1.25.40.10">
    <property type="entry name" value="Tetratricopeptide repeat domain"/>
    <property type="match status" value="1"/>
</dbReference>
<dbReference type="Pfam" id="PF14561">
    <property type="entry name" value="TPR_20"/>
    <property type="match status" value="1"/>
</dbReference>
<dbReference type="EMBL" id="CAEZUR010000035">
    <property type="protein sequence ID" value="CAB4606777.1"/>
    <property type="molecule type" value="Genomic_DNA"/>
</dbReference>
<reference evidence="1" key="1">
    <citation type="submission" date="2020-05" db="EMBL/GenBank/DDBJ databases">
        <authorList>
            <person name="Chiriac C."/>
            <person name="Salcher M."/>
            <person name="Ghai R."/>
            <person name="Kavagutti S V."/>
        </authorList>
    </citation>
    <scope>NUCLEOTIDE SEQUENCE</scope>
</reference>
<dbReference type="SUPFAM" id="SSF52833">
    <property type="entry name" value="Thioredoxin-like"/>
    <property type="match status" value="1"/>
</dbReference>
<dbReference type="InterPro" id="IPR036249">
    <property type="entry name" value="Thioredoxin-like_sf"/>
</dbReference>
<gene>
    <name evidence="1" type="ORF">UFOPK1843_00560</name>
</gene>
<dbReference type="InterPro" id="IPR011990">
    <property type="entry name" value="TPR-like_helical_dom_sf"/>
</dbReference>